<dbReference type="InterPro" id="IPR035973">
    <property type="entry name" value="Cyt_c_oxidase_su3-like_sf"/>
</dbReference>
<evidence type="ECO:0000256" key="3">
    <source>
        <dbReference type="ARBA" id="ARBA00022692"/>
    </source>
</evidence>
<dbReference type="PROSITE" id="PS50253">
    <property type="entry name" value="COX3"/>
    <property type="match status" value="1"/>
</dbReference>
<evidence type="ECO:0000313" key="11">
    <source>
        <dbReference type="Proteomes" id="UP001500957"/>
    </source>
</evidence>
<dbReference type="Pfam" id="PF00510">
    <property type="entry name" value="COX3"/>
    <property type="match status" value="1"/>
</dbReference>
<reference evidence="10 11" key="1">
    <citation type="journal article" date="2019" name="Int. J. Syst. Evol. Microbiol.">
        <title>The Global Catalogue of Microorganisms (GCM) 10K type strain sequencing project: providing services to taxonomists for standard genome sequencing and annotation.</title>
        <authorList>
            <consortium name="The Broad Institute Genomics Platform"/>
            <consortium name="The Broad Institute Genome Sequencing Center for Infectious Disease"/>
            <person name="Wu L."/>
            <person name="Ma J."/>
        </authorList>
    </citation>
    <scope>NUCLEOTIDE SEQUENCE [LARGE SCALE GENOMIC DNA]</scope>
    <source>
        <strain evidence="10 11">JCM 10671</strain>
    </source>
</reference>
<feature type="transmembrane region" description="Helical" evidence="8">
    <location>
        <begin position="93"/>
        <end position="113"/>
    </location>
</feature>
<proteinExistence type="inferred from homology"/>
<evidence type="ECO:0000259" key="9">
    <source>
        <dbReference type="PROSITE" id="PS50253"/>
    </source>
</evidence>
<accession>A0ABN1GIG4</accession>
<keyword evidence="11" id="KW-1185">Reference proteome</keyword>
<dbReference type="RefSeq" id="WP_344602798.1">
    <property type="nucleotide sequence ID" value="NZ_BAAAHE010000008.1"/>
</dbReference>
<evidence type="ECO:0000256" key="2">
    <source>
        <dbReference type="ARBA" id="ARBA00010581"/>
    </source>
</evidence>
<comment type="caution">
    <text evidence="10">The sequence shown here is derived from an EMBL/GenBank/DDBJ whole genome shotgun (WGS) entry which is preliminary data.</text>
</comment>
<evidence type="ECO:0000256" key="7">
    <source>
        <dbReference type="RuleBase" id="RU003376"/>
    </source>
</evidence>
<keyword evidence="5 8" id="KW-0472">Membrane</keyword>
<feature type="transmembrane region" description="Helical" evidence="8">
    <location>
        <begin position="133"/>
        <end position="155"/>
    </location>
</feature>
<feature type="transmembrane region" description="Helical" evidence="8">
    <location>
        <begin position="65"/>
        <end position="86"/>
    </location>
</feature>
<sequence length="197" mass="21598">MTAEVEAPPQLAAPKGHVPGEPGLWVFLLGDMVVFGIFFGTILVLRGQEPEMFVASAETLHLEWGVANTIVLLTSSLFVVIGLHLARVRHHRAPMFFLAAVACGLVFAGVKAIEYTSLVRDGHTASVNDFYMYYFMFTGIHLGHVVLGMGALLVAMRISRPTLTGSPRVASLEGVASFWHLVDLLWIMLFATLYLVR</sequence>
<feature type="transmembrane region" description="Helical" evidence="8">
    <location>
        <begin position="176"/>
        <end position="196"/>
    </location>
</feature>
<feature type="domain" description="Heme-copper oxidase subunit III family profile" evidence="9">
    <location>
        <begin position="23"/>
        <end position="197"/>
    </location>
</feature>
<evidence type="ECO:0000256" key="4">
    <source>
        <dbReference type="ARBA" id="ARBA00022989"/>
    </source>
</evidence>
<evidence type="ECO:0000256" key="1">
    <source>
        <dbReference type="ARBA" id="ARBA00004141"/>
    </source>
</evidence>
<comment type="subcellular location">
    <subcellularLocation>
        <location evidence="7">Cell membrane</location>
        <topology evidence="7">Multi-pass membrane protein</topology>
    </subcellularLocation>
    <subcellularLocation>
        <location evidence="1">Membrane</location>
        <topology evidence="1">Multi-pass membrane protein</topology>
    </subcellularLocation>
</comment>
<gene>
    <name evidence="10" type="ORF">GCM10009547_12800</name>
</gene>
<keyword evidence="4 8" id="KW-1133">Transmembrane helix</keyword>
<dbReference type="InterPro" id="IPR013833">
    <property type="entry name" value="Cyt_c_oxidase_su3_a-hlx"/>
</dbReference>
<name>A0ABN1GIG4_9ACTN</name>
<dbReference type="Gene3D" id="1.20.120.80">
    <property type="entry name" value="Cytochrome c oxidase, subunit III, four-helix bundle"/>
    <property type="match status" value="1"/>
</dbReference>
<dbReference type="Proteomes" id="UP001500957">
    <property type="component" value="Unassembled WGS sequence"/>
</dbReference>
<feature type="transmembrane region" description="Helical" evidence="8">
    <location>
        <begin position="24"/>
        <end position="45"/>
    </location>
</feature>
<dbReference type="SUPFAM" id="SSF81452">
    <property type="entry name" value="Cytochrome c oxidase subunit III-like"/>
    <property type="match status" value="1"/>
</dbReference>
<dbReference type="InterPro" id="IPR024791">
    <property type="entry name" value="Cyt_c/ubiquinol_Oxase_su3"/>
</dbReference>
<dbReference type="InterPro" id="IPR000298">
    <property type="entry name" value="Cyt_c_oxidase-like_su3"/>
</dbReference>
<dbReference type="EMBL" id="BAAAHE010000008">
    <property type="protein sequence ID" value="GAA0612213.1"/>
    <property type="molecule type" value="Genomic_DNA"/>
</dbReference>
<evidence type="ECO:0000313" key="10">
    <source>
        <dbReference type="EMBL" id="GAA0612213.1"/>
    </source>
</evidence>
<organism evidence="10 11">
    <name type="scientific">Sporichthya brevicatena</name>
    <dbReference type="NCBI Taxonomy" id="171442"/>
    <lineage>
        <taxon>Bacteria</taxon>
        <taxon>Bacillati</taxon>
        <taxon>Actinomycetota</taxon>
        <taxon>Actinomycetes</taxon>
        <taxon>Sporichthyales</taxon>
        <taxon>Sporichthyaceae</taxon>
        <taxon>Sporichthya</taxon>
    </lineage>
</organism>
<dbReference type="PANTHER" id="PTHR11403:SF6">
    <property type="entry name" value="NITRIC OXIDE REDUCTASE SUBUNIT E"/>
    <property type="match status" value="1"/>
</dbReference>
<dbReference type="PANTHER" id="PTHR11403">
    <property type="entry name" value="CYTOCHROME C OXIDASE SUBUNIT III"/>
    <property type="match status" value="1"/>
</dbReference>
<evidence type="ECO:0000256" key="5">
    <source>
        <dbReference type="ARBA" id="ARBA00023136"/>
    </source>
</evidence>
<evidence type="ECO:0000256" key="6">
    <source>
        <dbReference type="ARBA" id="ARBA00031400"/>
    </source>
</evidence>
<comment type="similarity">
    <text evidence="2 7">Belongs to the cytochrome c oxidase subunit 3 family.</text>
</comment>
<evidence type="ECO:0000256" key="8">
    <source>
        <dbReference type="SAM" id="Phobius"/>
    </source>
</evidence>
<protein>
    <recommendedName>
        <fullName evidence="6">Cytochrome aa3 subunit 3</fullName>
    </recommendedName>
</protein>
<keyword evidence="3 7" id="KW-0812">Transmembrane</keyword>